<dbReference type="EMBL" id="KN832977">
    <property type="protein sequence ID" value="KIM88459.1"/>
    <property type="molecule type" value="Genomic_DNA"/>
</dbReference>
<dbReference type="OrthoDB" id="5817230at2759"/>
<dbReference type="Proteomes" id="UP000054166">
    <property type="component" value="Unassembled WGS sequence"/>
</dbReference>
<protein>
    <submittedName>
        <fullName evidence="1">Uncharacterized protein</fullName>
    </submittedName>
</protein>
<dbReference type="Gene3D" id="3.40.50.300">
    <property type="entry name" value="P-loop containing nucleotide triphosphate hydrolases"/>
    <property type="match status" value="1"/>
</dbReference>
<feature type="non-terminal residue" evidence="1">
    <location>
        <position position="1"/>
    </location>
</feature>
<keyword evidence="2" id="KW-1185">Reference proteome</keyword>
<proteinExistence type="predicted"/>
<reference evidence="1 2" key="1">
    <citation type="submission" date="2014-04" db="EMBL/GenBank/DDBJ databases">
        <authorList>
            <consortium name="DOE Joint Genome Institute"/>
            <person name="Kuo A."/>
            <person name="Tarkka M."/>
            <person name="Buscot F."/>
            <person name="Kohler A."/>
            <person name="Nagy L.G."/>
            <person name="Floudas D."/>
            <person name="Copeland A."/>
            <person name="Barry K.W."/>
            <person name="Cichocki N."/>
            <person name="Veneault-Fourrey C."/>
            <person name="LaButti K."/>
            <person name="Lindquist E.A."/>
            <person name="Lipzen A."/>
            <person name="Lundell T."/>
            <person name="Morin E."/>
            <person name="Murat C."/>
            <person name="Sun H."/>
            <person name="Tunlid A."/>
            <person name="Henrissat B."/>
            <person name="Grigoriev I.V."/>
            <person name="Hibbett D.S."/>
            <person name="Martin F."/>
            <person name="Nordberg H.P."/>
            <person name="Cantor M.N."/>
            <person name="Hua S.X."/>
        </authorList>
    </citation>
    <scope>NUCLEOTIDE SEQUENCE [LARGE SCALE GENOMIC DNA]</scope>
    <source>
        <strain evidence="1 2">F 1598</strain>
    </source>
</reference>
<dbReference type="InParanoid" id="A0A0C3G9P2"/>
<dbReference type="AlphaFoldDB" id="A0A0C3G9P2"/>
<dbReference type="STRING" id="765440.A0A0C3G9P2"/>
<evidence type="ECO:0000313" key="1">
    <source>
        <dbReference type="EMBL" id="KIM88459.1"/>
    </source>
</evidence>
<dbReference type="HOGENOM" id="CLU_2747041_0_0_1"/>
<sequence length="71" mass="8236">QVPLEKYFPQNLPVTSKKPRYISWRFMQANPARLSIYPLLLHTTDTSNIRSMFTAALDTKVRDALKDLDIV</sequence>
<reference evidence="2" key="2">
    <citation type="submission" date="2015-01" db="EMBL/GenBank/DDBJ databases">
        <title>Evolutionary Origins and Diversification of the Mycorrhizal Mutualists.</title>
        <authorList>
            <consortium name="DOE Joint Genome Institute"/>
            <consortium name="Mycorrhizal Genomics Consortium"/>
            <person name="Kohler A."/>
            <person name="Kuo A."/>
            <person name="Nagy L.G."/>
            <person name="Floudas D."/>
            <person name="Copeland A."/>
            <person name="Barry K.W."/>
            <person name="Cichocki N."/>
            <person name="Veneault-Fourrey C."/>
            <person name="LaButti K."/>
            <person name="Lindquist E.A."/>
            <person name="Lipzen A."/>
            <person name="Lundell T."/>
            <person name="Morin E."/>
            <person name="Murat C."/>
            <person name="Riley R."/>
            <person name="Ohm R."/>
            <person name="Sun H."/>
            <person name="Tunlid A."/>
            <person name="Henrissat B."/>
            <person name="Grigoriev I.V."/>
            <person name="Hibbett D.S."/>
            <person name="Martin F."/>
        </authorList>
    </citation>
    <scope>NUCLEOTIDE SEQUENCE [LARGE SCALE GENOMIC DNA]</scope>
    <source>
        <strain evidence="2">F 1598</strain>
    </source>
</reference>
<gene>
    <name evidence="1" type="ORF">PILCRDRAFT_62472</name>
</gene>
<name>A0A0C3G9P2_PILCF</name>
<evidence type="ECO:0000313" key="2">
    <source>
        <dbReference type="Proteomes" id="UP000054166"/>
    </source>
</evidence>
<dbReference type="InterPro" id="IPR027417">
    <property type="entry name" value="P-loop_NTPase"/>
</dbReference>
<accession>A0A0C3G9P2</accession>
<organism evidence="1 2">
    <name type="scientific">Piloderma croceum (strain F 1598)</name>
    <dbReference type="NCBI Taxonomy" id="765440"/>
    <lineage>
        <taxon>Eukaryota</taxon>
        <taxon>Fungi</taxon>
        <taxon>Dikarya</taxon>
        <taxon>Basidiomycota</taxon>
        <taxon>Agaricomycotina</taxon>
        <taxon>Agaricomycetes</taxon>
        <taxon>Agaricomycetidae</taxon>
        <taxon>Atheliales</taxon>
        <taxon>Atheliaceae</taxon>
        <taxon>Piloderma</taxon>
    </lineage>
</organism>